<dbReference type="Proteomes" id="UP000011715">
    <property type="component" value="Unassembled WGS sequence"/>
</dbReference>
<dbReference type="EnsemblFungi" id="MAPG_03225T0">
    <property type="protein sequence ID" value="MAPG_03225T0"/>
    <property type="gene ID" value="MAPG_03225"/>
</dbReference>
<evidence type="ECO:0000256" key="1">
    <source>
        <dbReference type="SAM" id="MobiDB-lite"/>
    </source>
</evidence>
<feature type="compositionally biased region" description="Basic residues" evidence="1">
    <location>
        <begin position="1"/>
        <end position="10"/>
    </location>
</feature>
<feature type="region of interest" description="Disordered" evidence="1">
    <location>
        <begin position="1"/>
        <end position="71"/>
    </location>
</feature>
<organism evidence="3 4">
    <name type="scientific">Magnaporthiopsis poae (strain ATCC 64411 / 73-15)</name>
    <name type="common">Kentucky bluegrass fungus</name>
    <name type="synonym">Magnaporthe poae</name>
    <dbReference type="NCBI Taxonomy" id="644358"/>
    <lineage>
        <taxon>Eukaryota</taxon>
        <taxon>Fungi</taxon>
        <taxon>Dikarya</taxon>
        <taxon>Ascomycota</taxon>
        <taxon>Pezizomycotina</taxon>
        <taxon>Sordariomycetes</taxon>
        <taxon>Sordariomycetidae</taxon>
        <taxon>Magnaporthales</taxon>
        <taxon>Magnaporthaceae</taxon>
        <taxon>Magnaporthiopsis</taxon>
    </lineage>
</organism>
<evidence type="ECO:0000313" key="4">
    <source>
        <dbReference type="Proteomes" id="UP000011715"/>
    </source>
</evidence>
<feature type="compositionally biased region" description="Low complexity" evidence="1">
    <location>
        <begin position="19"/>
        <end position="63"/>
    </location>
</feature>
<gene>
    <name evidence="2" type="ORF">MAPG_03225</name>
</gene>
<sequence length="205" mass="22864">MYHGHNHQRPCKSTDHQRQPSSSSQPSSPVDAAPPQDASGTAASTPTAPTTTITTHSSSLSARRSARSPEFERKLEQMALPLAPLVQMTTGDVHPAFPSTLLHYWLLTDDQLESLAHFYHQRTPSVWTGQYPCPVRWRAGLTLEEKRRKMGRFIGLRGCESPTTNADTDIVLAESAEDLVDEARRRAVLEDDGDEALKRKFGFYH</sequence>
<protein>
    <recommendedName>
        <fullName evidence="5">Beta-xylosidase</fullName>
    </recommendedName>
</protein>
<reference evidence="2" key="3">
    <citation type="submission" date="2011-03" db="EMBL/GenBank/DDBJ databases">
        <title>Annotation of Magnaporthe poae ATCC 64411.</title>
        <authorList>
            <person name="Ma L.-J."/>
            <person name="Dead R."/>
            <person name="Young S.K."/>
            <person name="Zeng Q."/>
            <person name="Gargeya S."/>
            <person name="Fitzgerald M."/>
            <person name="Haas B."/>
            <person name="Abouelleil A."/>
            <person name="Alvarado L."/>
            <person name="Arachchi H.M."/>
            <person name="Berlin A."/>
            <person name="Brown A."/>
            <person name="Chapman S.B."/>
            <person name="Chen Z."/>
            <person name="Dunbar C."/>
            <person name="Freedman E."/>
            <person name="Gearin G."/>
            <person name="Gellesch M."/>
            <person name="Goldberg J."/>
            <person name="Griggs A."/>
            <person name="Gujja S."/>
            <person name="Heiman D."/>
            <person name="Howarth C."/>
            <person name="Larson L."/>
            <person name="Lui A."/>
            <person name="MacDonald P.J.P."/>
            <person name="Mehta T."/>
            <person name="Montmayeur A."/>
            <person name="Murphy C."/>
            <person name="Neiman D."/>
            <person name="Pearson M."/>
            <person name="Priest M."/>
            <person name="Roberts A."/>
            <person name="Saif S."/>
            <person name="Shea T."/>
            <person name="Shenoy N."/>
            <person name="Sisk P."/>
            <person name="Stolte C."/>
            <person name="Sykes S."/>
            <person name="Yandava C."/>
            <person name="Wortman J."/>
            <person name="Nusbaum C."/>
            <person name="Birren B."/>
        </authorList>
    </citation>
    <scope>NUCLEOTIDE SEQUENCE</scope>
    <source>
        <strain evidence="2">ATCC 64411</strain>
    </source>
</reference>
<reference evidence="2" key="2">
    <citation type="submission" date="2010-05" db="EMBL/GenBank/DDBJ databases">
        <title>The Genome Sequence of Magnaporthe poae strain ATCC 64411.</title>
        <authorList>
            <consortium name="The Broad Institute Genome Sequencing Platform"/>
            <consortium name="Broad Institute Genome Sequencing Center for Infectious Disease"/>
            <person name="Ma L.-J."/>
            <person name="Dead R."/>
            <person name="Young S."/>
            <person name="Zeng Q."/>
            <person name="Koehrsen M."/>
            <person name="Alvarado L."/>
            <person name="Berlin A."/>
            <person name="Chapman S.B."/>
            <person name="Chen Z."/>
            <person name="Freedman E."/>
            <person name="Gellesch M."/>
            <person name="Goldberg J."/>
            <person name="Griggs A."/>
            <person name="Gujja S."/>
            <person name="Heilman E.R."/>
            <person name="Heiman D."/>
            <person name="Hepburn T."/>
            <person name="Howarth C."/>
            <person name="Jen D."/>
            <person name="Larson L."/>
            <person name="Mehta T."/>
            <person name="Neiman D."/>
            <person name="Pearson M."/>
            <person name="Roberts A."/>
            <person name="Saif S."/>
            <person name="Shea T."/>
            <person name="Shenoy N."/>
            <person name="Sisk P."/>
            <person name="Stolte C."/>
            <person name="Sykes S."/>
            <person name="Walk T."/>
            <person name="White J."/>
            <person name="Yandava C."/>
            <person name="Haas B."/>
            <person name="Nusbaum C."/>
            <person name="Birren B."/>
        </authorList>
    </citation>
    <scope>NUCLEOTIDE SEQUENCE</scope>
    <source>
        <strain evidence="2">ATCC 64411</strain>
    </source>
</reference>
<dbReference type="VEuPathDB" id="FungiDB:MAPG_03225"/>
<dbReference type="AlphaFoldDB" id="A0A0C4DTF8"/>
<dbReference type="OMA" id="HPHFPRT"/>
<proteinExistence type="predicted"/>
<name>A0A0C4DTF8_MAGP6</name>
<reference evidence="3" key="5">
    <citation type="submission" date="2015-06" db="UniProtKB">
        <authorList>
            <consortium name="EnsemblFungi"/>
        </authorList>
    </citation>
    <scope>IDENTIFICATION</scope>
    <source>
        <strain evidence="3">ATCC 64411</strain>
    </source>
</reference>
<reference evidence="4" key="1">
    <citation type="submission" date="2010-05" db="EMBL/GenBank/DDBJ databases">
        <title>The genome sequence of Magnaporthe poae strain ATCC 64411.</title>
        <authorList>
            <person name="Ma L.-J."/>
            <person name="Dead R."/>
            <person name="Young S."/>
            <person name="Zeng Q."/>
            <person name="Koehrsen M."/>
            <person name="Alvarado L."/>
            <person name="Berlin A."/>
            <person name="Chapman S.B."/>
            <person name="Chen Z."/>
            <person name="Freedman E."/>
            <person name="Gellesch M."/>
            <person name="Goldberg J."/>
            <person name="Griggs A."/>
            <person name="Gujja S."/>
            <person name="Heilman E.R."/>
            <person name="Heiman D."/>
            <person name="Hepburn T."/>
            <person name="Howarth C."/>
            <person name="Jen D."/>
            <person name="Larson L."/>
            <person name="Mehta T."/>
            <person name="Neiman D."/>
            <person name="Pearson M."/>
            <person name="Roberts A."/>
            <person name="Saif S."/>
            <person name="Shea T."/>
            <person name="Shenoy N."/>
            <person name="Sisk P."/>
            <person name="Stolte C."/>
            <person name="Sykes S."/>
            <person name="Walk T."/>
            <person name="White J."/>
            <person name="Yandava C."/>
            <person name="Haas B."/>
            <person name="Nusbaum C."/>
            <person name="Birren B."/>
        </authorList>
    </citation>
    <scope>NUCLEOTIDE SEQUENCE [LARGE SCALE GENOMIC DNA]</scope>
    <source>
        <strain evidence="4">ATCC 64411 / 73-15</strain>
    </source>
</reference>
<dbReference type="eggNOG" id="ENOG502STXT">
    <property type="taxonomic scope" value="Eukaryota"/>
</dbReference>
<evidence type="ECO:0008006" key="5">
    <source>
        <dbReference type="Google" id="ProtNLM"/>
    </source>
</evidence>
<evidence type="ECO:0000313" key="3">
    <source>
        <dbReference type="EnsemblFungi" id="MAPG_03225T0"/>
    </source>
</evidence>
<reference evidence="3" key="4">
    <citation type="journal article" date="2015" name="G3 (Bethesda)">
        <title>Genome sequences of three phytopathogenic species of the Magnaporthaceae family of fungi.</title>
        <authorList>
            <person name="Okagaki L.H."/>
            <person name="Nunes C.C."/>
            <person name="Sailsbery J."/>
            <person name="Clay B."/>
            <person name="Brown D."/>
            <person name="John T."/>
            <person name="Oh Y."/>
            <person name="Young N."/>
            <person name="Fitzgerald M."/>
            <person name="Haas B.J."/>
            <person name="Zeng Q."/>
            <person name="Young S."/>
            <person name="Adiconis X."/>
            <person name="Fan L."/>
            <person name="Levin J.Z."/>
            <person name="Mitchell T.K."/>
            <person name="Okubara P.A."/>
            <person name="Farman M.L."/>
            <person name="Kohn L.M."/>
            <person name="Birren B."/>
            <person name="Ma L.-J."/>
            <person name="Dean R.A."/>
        </authorList>
    </citation>
    <scope>NUCLEOTIDE SEQUENCE</scope>
    <source>
        <strain evidence="3">ATCC 64411 / 73-15</strain>
    </source>
</reference>
<accession>A0A0C4DTF8</accession>
<dbReference type="EMBL" id="GL876967">
    <property type="protein sequence ID" value="KLU84180.1"/>
    <property type="molecule type" value="Genomic_DNA"/>
</dbReference>
<evidence type="ECO:0000313" key="2">
    <source>
        <dbReference type="EMBL" id="KLU84180.1"/>
    </source>
</evidence>
<dbReference type="EMBL" id="ADBL01000781">
    <property type="status" value="NOT_ANNOTATED_CDS"/>
    <property type="molecule type" value="Genomic_DNA"/>
</dbReference>
<keyword evidence="4" id="KW-1185">Reference proteome</keyword>
<dbReference type="OrthoDB" id="4156665at2759"/>